<reference evidence="2 5" key="2">
    <citation type="submission" date="2021-01" db="EMBL/GenBank/DDBJ databases">
        <title>FDA dAtabase for Regulatory Grade micrObial Sequences (FDA-ARGOS): Supporting development and validation of Infectious Disease Dx tests.</title>
        <authorList>
            <person name="Sproer C."/>
            <person name="Gronow S."/>
            <person name="Severitt S."/>
            <person name="Schroder I."/>
            <person name="Tallon L."/>
            <person name="Sadzewicz L."/>
            <person name="Zhao X."/>
            <person name="Boylan J."/>
            <person name="Ott S."/>
            <person name="Bowen H."/>
            <person name="Vavikolanu K."/>
            <person name="Mehta A."/>
            <person name="Aluvathingal J."/>
            <person name="Nadendla S."/>
            <person name="Lowell S."/>
            <person name="Myers T."/>
            <person name="Yan Y."/>
            <person name="Sichtig H."/>
        </authorList>
    </citation>
    <scope>NUCLEOTIDE SEQUENCE [LARGE SCALE GENOMIC DNA]</scope>
    <source>
        <strain evidence="2 5">FDAARGOS_1148</strain>
    </source>
</reference>
<evidence type="ECO:0000313" key="3">
    <source>
        <dbReference type="EMBL" id="RZI01821.1"/>
    </source>
</evidence>
<keyword evidence="5" id="KW-1185">Reference proteome</keyword>
<name>A0A143P9H9_9STAP</name>
<dbReference type="AlphaFoldDB" id="A0A143P9H9"/>
<accession>A0A143P9H9</accession>
<dbReference type="Pfam" id="PF00903">
    <property type="entry name" value="Glyoxalase"/>
    <property type="match status" value="1"/>
</dbReference>
<dbReference type="Proteomes" id="UP000293854">
    <property type="component" value="Unassembled WGS sequence"/>
</dbReference>
<dbReference type="InterPro" id="IPR029068">
    <property type="entry name" value="Glyas_Bleomycin-R_OHBP_Dase"/>
</dbReference>
<dbReference type="InterPro" id="IPR004360">
    <property type="entry name" value="Glyas_Fos-R_dOase_dom"/>
</dbReference>
<feature type="domain" description="VOC" evidence="1">
    <location>
        <begin position="15"/>
        <end position="131"/>
    </location>
</feature>
<reference evidence="3 4" key="1">
    <citation type="submission" date="2018-11" db="EMBL/GenBank/DDBJ databases">
        <title>Genomic profiling of Staphylococcus species from a Poultry farm system in KwaZulu-Natal, South Africa.</title>
        <authorList>
            <person name="Amoako D.G."/>
            <person name="Somboro A.M."/>
            <person name="Abia A.L.K."/>
            <person name="Bester L.A."/>
            <person name="Essack S.Y."/>
        </authorList>
    </citation>
    <scope>NUCLEOTIDE SEQUENCE [LARGE SCALE GENOMIC DNA]</scope>
    <source>
        <strain evidence="3 4">SA11</strain>
    </source>
</reference>
<evidence type="ECO:0000313" key="2">
    <source>
        <dbReference type="EMBL" id="QQS83187.1"/>
    </source>
</evidence>
<dbReference type="PROSITE" id="PS51819">
    <property type="entry name" value="VOC"/>
    <property type="match status" value="1"/>
</dbReference>
<dbReference type="OrthoDB" id="9792626at2"/>
<dbReference type="EMBL" id="CP068073">
    <property type="protein sequence ID" value="QQS83187.1"/>
    <property type="molecule type" value="Genomic_DNA"/>
</dbReference>
<proteinExistence type="predicted"/>
<dbReference type="SUPFAM" id="SSF54593">
    <property type="entry name" value="Glyoxalase/Bleomycin resistance protein/Dihydroxybiphenyl dioxygenase"/>
    <property type="match status" value="2"/>
</dbReference>
<dbReference type="EMBL" id="RQTE01000140">
    <property type="protein sequence ID" value="RZI01821.1"/>
    <property type="molecule type" value="Genomic_DNA"/>
</dbReference>
<evidence type="ECO:0000259" key="1">
    <source>
        <dbReference type="PROSITE" id="PS51819"/>
    </source>
</evidence>
<evidence type="ECO:0000313" key="5">
    <source>
        <dbReference type="Proteomes" id="UP000595942"/>
    </source>
</evidence>
<dbReference type="KEGG" id="scv:A4G25_03360"/>
<dbReference type="Gene3D" id="3.10.180.10">
    <property type="entry name" value="2,3-Dihydroxybiphenyl 1,2-Dioxygenase, domain 1"/>
    <property type="match status" value="2"/>
</dbReference>
<dbReference type="Proteomes" id="UP000595942">
    <property type="component" value="Chromosome"/>
</dbReference>
<sequence length="270" mass="30982">MKGVTTLAAYKRDHYANGVTLNVRDKEALKPFYEDILGFTVMNETYTSIQYEVGDSGHRITLRQLDHGREPLVSEAGLFHIGIKLPTHADLADLMAHLTEQDIVINGAEHDVSTSLYLSDPEGNGFEFYADLPEETWDYDKENRVIMDTRPLYASKLMNLRTHKNWEALPSDTKIGNVHLKTIRLKEVKNFYLKYFGLEESSYVNSSSLFMASGGYHHHLAVNHWMSSMKRMESSETYGLSFIDYHYPETAHKWIKGPDGIEFRFNYLGA</sequence>
<organism evidence="3 4">
    <name type="scientific">Staphylococcus condimenti</name>
    <dbReference type="NCBI Taxonomy" id="70255"/>
    <lineage>
        <taxon>Bacteria</taxon>
        <taxon>Bacillati</taxon>
        <taxon>Bacillota</taxon>
        <taxon>Bacilli</taxon>
        <taxon>Bacillales</taxon>
        <taxon>Staphylococcaceae</taxon>
        <taxon>Staphylococcus</taxon>
    </lineage>
</organism>
<gene>
    <name evidence="3" type="ORF">EIG99_07820</name>
    <name evidence="2" type="ORF">I6J05_02360</name>
</gene>
<dbReference type="PANTHER" id="PTHR43279:SF1">
    <property type="entry name" value="CATECHOL-2,3-DIOXYGENASE"/>
    <property type="match status" value="1"/>
</dbReference>
<dbReference type="InterPro" id="IPR037523">
    <property type="entry name" value="VOC_core"/>
</dbReference>
<dbReference type="PANTHER" id="PTHR43279">
    <property type="entry name" value="CATECHOL-2,3-DIOXYGENASE"/>
    <property type="match status" value="1"/>
</dbReference>
<evidence type="ECO:0000313" key="4">
    <source>
        <dbReference type="Proteomes" id="UP000293854"/>
    </source>
</evidence>
<protein>
    <submittedName>
        <fullName evidence="3">VOC family protein</fullName>
    </submittedName>
</protein>